<feature type="region of interest" description="Disordered" evidence="1">
    <location>
        <begin position="80"/>
        <end position="119"/>
    </location>
</feature>
<evidence type="ECO:0000313" key="2">
    <source>
        <dbReference type="EMBL" id="THU81714.1"/>
    </source>
</evidence>
<sequence length="134" mass="14989">MTLLRISKKRSSELLLHLDAPLLETQQSYRTLLNGRGHQNTLAHSTCEKIDHDILKGLADHNTANGVNQQFPLRLYISLPSGSPKVSQDGQEELEDNSTDEESTMDTVKDSRTRAQGDKNKITIVQTTYREAIG</sequence>
<accession>A0A4S8L034</accession>
<feature type="compositionally biased region" description="Acidic residues" evidence="1">
    <location>
        <begin position="90"/>
        <end position="104"/>
    </location>
</feature>
<keyword evidence="3" id="KW-1185">Reference proteome</keyword>
<proteinExistence type="predicted"/>
<dbReference type="EMBL" id="ML179785">
    <property type="protein sequence ID" value="THU81714.1"/>
    <property type="molecule type" value="Genomic_DNA"/>
</dbReference>
<reference evidence="2 3" key="1">
    <citation type="journal article" date="2019" name="Nat. Ecol. Evol.">
        <title>Megaphylogeny resolves global patterns of mushroom evolution.</title>
        <authorList>
            <person name="Varga T."/>
            <person name="Krizsan K."/>
            <person name="Foldi C."/>
            <person name="Dima B."/>
            <person name="Sanchez-Garcia M."/>
            <person name="Sanchez-Ramirez S."/>
            <person name="Szollosi G.J."/>
            <person name="Szarkandi J.G."/>
            <person name="Papp V."/>
            <person name="Albert L."/>
            <person name="Andreopoulos W."/>
            <person name="Angelini C."/>
            <person name="Antonin V."/>
            <person name="Barry K.W."/>
            <person name="Bougher N.L."/>
            <person name="Buchanan P."/>
            <person name="Buyck B."/>
            <person name="Bense V."/>
            <person name="Catcheside P."/>
            <person name="Chovatia M."/>
            <person name="Cooper J."/>
            <person name="Damon W."/>
            <person name="Desjardin D."/>
            <person name="Finy P."/>
            <person name="Geml J."/>
            <person name="Haridas S."/>
            <person name="Hughes K."/>
            <person name="Justo A."/>
            <person name="Karasinski D."/>
            <person name="Kautmanova I."/>
            <person name="Kiss B."/>
            <person name="Kocsube S."/>
            <person name="Kotiranta H."/>
            <person name="LaButti K.M."/>
            <person name="Lechner B.E."/>
            <person name="Liimatainen K."/>
            <person name="Lipzen A."/>
            <person name="Lukacs Z."/>
            <person name="Mihaltcheva S."/>
            <person name="Morgado L.N."/>
            <person name="Niskanen T."/>
            <person name="Noordeloos M.E."/>
            <person name="Ohm R.A."/>
            <person name="Ortiz-Santana B."/>
            <person name="Ovrebo C."/>
            <person name="Racz N."/>
            <person name="Riley R."/>
            <person name="Savchenko A."/>
            <person name="Shiryaev A."/>
            <person name="Soop K."/>
            <person name="Spirin V."/>
            <person name="Szebenyi C."/>
            <person name="Tomsovsky M."/>
            <person name="Tulloss R.E."/>
            <person name="Uehling J."/>
            <person name="Grigoriev I.V."/>
            <person name="Vagvolgyi C."/>
            <person name="Papp T."/>
            <person name="Martin F.M."/>
            <person name="Miettinen O."/>
            <person name="Hibbett D.S."/>
            <person name="Nagy L.G."/>
        </authorList>
    </citation>
    <scope>NUCLEOTIDE SEQUENCE [LARGE SCALE GENOMIC DNA]</scope>
    <source>
        <strain evidence="2 3">CBS 962.96</strain>
    </source>
</reference>
<dbReference type="Proteomes" id="UP000297245">
    <property type="component" value="Unassembled WGS sequence"/>
</dbReference>
<feature type="compositionally biased region" description="Basic and acidic residues" evidence="1">
    <location>
        <begin position="107"/>
        <end position="119"/>
    </location>
</feature>
<organism evidence="2 3">
    <name type="scientific">Dendrothele bispora (strain CBS 962.96)</name>
    <dbReference type="NCBI Taxonomy" id="1314807"/>
    <lineage>
        <taxon>Eukaryota</taxon>
        <taxon>Fungi</taxon>
        <taxon>Dikarya</taxon>
        <taxon>Basidiomycota</taxon>
        <taxon>Agaricomycotina</taxon>
        <taxon>Agaricomycetes</taxon>
        <taxon>Agaricomycetidae</taxon>
        <taxon>Agaricales</taxon>
        <taxon>Agaricales incertae sedis</taxon>
        <taxon>Dendrothele</taxon>
    </lineage>
</organism>
<name>A0A4S8L034_DENBC</name>
<protein>
    <submittedName>
        <fullName evidence="2">Uncharacterized protein</fullName>
    </submittedName>
</protein>
<gene>
    <name evidence="2" type="ORF">K435DRAFT_873045</name>
</gene>
<dbReference type="AlphaFoldDB" id="A0A4S8L034"/>
<feature type="compositionally biased region" description="Polar residues" evidence="1">
    <location>
        <begin position="80"/>
        <end position="89"/>
    </location>
</feature>
<evidence type="ECO:0000313" key="3">
    <source>
        <dbReference type="Proteomes" id="UP000297245"/>
    </source>
</evidence>
<evidence type="ECO:0000256" key="1">
    <source>
        <dbReference type="SAM" id="MobiDB-lite"/>
    </source>
</evidence>